<dbReference type="RefSeq" id="WP_184707366.1">
    <property type="nucleotide sequence ID" value="NZ_JACHBG010000010.1"/>
</dbReference>
<dbReference type="Proteomes" id="UP000565576">
    <property type="component" value="Unassembled WGS sequence"/>
</dbReference>
<feature type="domain" description="Methyltransferase" evidence="1">
    <location>
        <begin position="47"/>
        <end position="141"/>
    </location>
</feature>
<sequence>MASHEQQSHWQGVYTSKADTDVSWYEEKPDLSLALLREAGLSPNMSVIDIGGGASRLVDALLLLDQAHVTVLDLSAAALETARKRLEDDAPVNWVVADVTKWKPDRQYDFWHDRAAFHFLTSETDQQAYVHALEDGLKSGGKAVIGTFALDGPEKCSGLPVARYDAERLLATLGSHFRLVQSLRHEHVTPWGAVQNFQFTTVVKV</sequence>
<dbReference type="AlphaFoldDB" id="A0A7X0IUI4"/>
<dbReference type="InterPro" id="IPR029063">
    <property type="entry name" value="SAM-dependent_MTases_sf"/>
</dbReference>
<dbReference type="Pfam" id="PF13649">
    <property type="entry name" value="Methyltransf_25"/>
    <property type="match status" value="1"/>
</dbReference>
<dbReference type="GO" id="GO:0008168">
    <property type="term" value="F:methyltransferase activity"/>
    <property type="evidence" value="ECO:0007669"/>
    <property type="project" value="UniProtKB-KW"/>
</dbReference>
<protein>
    <submittedName>
        <fullName evidence="2">SAM-dependent methyltransferase</fullName>
    </submittedName>
</protein>
<organism evidence="2 3">
    <name type="scientific">Rhizobium lusitanum</name>
    <dbReference type="NCBI Taxonomy" id="293958"/>
    <lineage>
        <taxon>Bacteria</taxon>
        <taxon>Pseudomonadati</taxon>
        <taxon>Pseudomonadota</taxon>
        <taxon>Alphaproteobacteria</taxon>
        <taxon>Hyphomicrobiales</taxon>
        <taxon>Rhizobiaceae</taxon>
        <taxon>Rhizobium/Agrobacterium group</taxon>
        <taxon>Rhizobium</taxon>
    </lineage>
</organism>
<dbReference type="PANTHER" id="PTHR12843:SF5">
    <property type="entry name" value="EEF1A LYSINE METHYLTRANSFERASE 2"/>
    <property type="match status" value="1"/>
</dbReference>
<reference evidence="2 3" key="1">
    <citation type="submission" date="2020-08" db="EMBL/GenBank/DDBJ databases">
        <title>Genomic Encyclopedia of Type Strains, Phase IV (KMG-V): Genome sequencing to study the core and pangenomes of soil and plant-associated prokaryotes.</title>
        <authorList>
            <person name="Whitman W."/>
        </authorList>
    </citation>
    <scope>NUCLEOTIDE SEQUENCE [LARGE SCALE GENOMIC DNA]</scope>
    <source>
        <strain evidence="2 3">SEMIA 4060</strain>
    </source>
</reference>
<dbReference type="EMBL" id="JACHBG010000010">
    <property type="protein sequence ID" value="MBB6486973.1"/>
    <property type="molecule type" value="Genomic_DNA"/>
</dbReference>
<name>A0A7X0IUI4_9HYPH</name>
<keyword evidence="2" id="KW-0489">Methyltransferase</keyword>
<accession>A0A7X0IUI4</accession>
<dbReference type="CDD" id="cd02440">
    <property type="entry name" value="AdoMet_MTases"/>
    <property type="match status" value="1"/>
</dbReference>
<proteinExistence type="predicted"/>
<evidence type="ECO:0000313" key="3">
    <source>
        <dbReference type="Proteomes" id="UP000565576"/>
    </source>
</evidence>
<comment type="caution">
    <text evidence="2">The sequence shown here is derived from an EMBL/GenBank/DDBJ whole genome shotgun (WGS) entry which is preliminary data.</text>
</comment>
<dbReference type="InterPro" id="IPR041698">
    <property type="entry name" value="Methyltransf_25"/>
</dbReference>
<evidence type="ECO:0000313" key="2">
    <source>
        <dbReference type="EMBL" id="MBB6486973.1"/>
    </source>
</evidence>
<evidence type="ECO:0000259" key="1">
    <source>
        <dbReference type="Pfam" id="PF13649"/>
    </source>
</evidence>
<dbReference type="SUPFAM" id="SSF53335">
    <property type="entry name" value="S-adenosyl-L-methionine-dependent methyltransferases"/>
    <property type="match status" value="1"/>
</dbReference>
<dbReference type="Gene3D" id="3.40.50.150">
    <property type="entry name" value="Vaccinia Virus protein VP39"/>
    <property type="match status" value="1"/>
</dbReference>
<dbReference type="PANTHER" id="PTHR12843">
    <property type="entry name" value="PROTEIN-LYSINE N-METHYLTRANSFERASE METTL10"/>
    <property type="match status" value="1"/>
</dbReference>
<dbReference type="GO" id="GO:0032259">
    <property type="term" value="P:methylation"/>
    <property type="evidence" value="ECO:0007669"/>
    <property type="project" value="UniProtKB-KW"/>
</dbReference>
<keyword evidence="2" id="KW-0808">Transferase</keyword>
<gene>
    <name evidence="2" type="ORF">GGD46_004272</name>
</gene>